<protein>
    <submittedName>
        <fullName evidence="1">2384_t:CDS:1</fullName>
    </submittedName>
</protein>
<reference evidence="1 2" key="1">
    <citation type="submission" date="2021-06" db="EMBL/GenBank/DDBJ databases">
        <authorList>
            <person name="Kallberg Y."/>
            <person name="Tangrot J."/>
            <person name="Rosling A."/>
        </authorList>
    </citation>
    <scope>NUCLEOTIDE SEQUENCE [LARGE SCALE GENOMIC DNA]</scope>
    <source>
        <strain evidence="1 2">120-4 pot B 10/14</strain>
    </source>
</reference>
<evidence type="ECO:0000313" key="1">
    <source>
        <dbReference type="EMBL" id="CAG8842174.1"/>
    </source>
</evidence>
<sequence>ERSTSIQETELSSINSSFFALFYNNDNDILIANENSSSVEEE</sequence>
<feature type="non-terminal residue" evidence="1">
    <location>
        <position position="1"/>
    </location>
</feature>
<evidence type="ECO:0000313" key="2">
    <source>
        <dbReference type="Proteomes" id="UP000789901"/>
    </source>
</evidence>
<organism evidence="1 2">
    <name type="scientific">Gigaspora margarita</name>
    <dbReference type="NCBI Taxonomy" id="4874"/>
    <lineage>
        <taxon>Eukaryota</taxon>
        <taxon>Fungi</taxon>
        <taxon>Fungi incertae sedis</taxon>
        <taxon>Mucoromycota</taxon>
        <taxon>Glomeromycotina</taxon>
        <taxon>Glomeromycetes</taxon>
        <taxon>Diversisporales</taxon>
        <taxon>Gigasporaceae</taxon>
        <taxon>Gigaspora</taxon>
    </lineage>
</organism>
<comment type="caution">
    <text evidence="1">The sequence shown here is derived from an EMBL/GenBank/DDBJ whole genome shotgun (WGS) entry which is preliminary data.</text>
</comment>
<name>A0ABN7WW14_GIGMA</name>
<keyword evidence="2" id="KW-1185">Reference proteome</keyword>
<dbReference type="EMBL" id="CAJVQB010068213">
    <property type="protein sequence ID" value="CAG8842174.1"/>
    <property type="molecule type" value="Genomic_DNA"/>
</dbReference>
<accession>A0ABN7WW14</accession>
<proteinExistence type="predicted"/>
<gene>
    <name evidence="1" type="ORF">GMARGA_LOCUS35842</name>
</gene>
<dbReference type="Proteomes" id="UP000789901">
    <property type="component" value="Unassembled WGS sequence"/>
</dbReference>